<evidence type="ECO:0000256" key="1">
    <source>
        <dbReference type="SAM" id="SignalP"/>
    </source>
</evidence>
<feature type="chain" id="PRO_5007131917" description="Secreted protein" evidence="1">
    <location>
        <begin position="24"/>
        <end position="120"/>
    </location>
</feature>
<keyword evidence="3" id="KW-1185">Reference proteome</keyword>
<proteinExistence type="predicted"/>
<comment type="caution">
    <text evidence="2">The sequence shown here is derived from an EMBL/GenBank/DDBJ whole genome shotgun (WGS) entry which is preliminary data.</text>
</comment>
<sequence length="120" mass="13090">MPQPRPLFAFAIALSLAAVGVRATELGESPFSLRSAEPGTVRALAVARAEFVKRLALEAGPDPADDATTRQADDFDIAITQDADHYRVDFAPSQRGYRGGGYGYLIAKDSFRVVERRMYP</sequence>
<feature type="signal peptide" evidence="1">
    <location>
        <begin position="1"/>
        <end position="23"/>
    </location>
</feature>
<dbReference type="Proteomes" id="UP000023435">
    <property type="component" value="Unassembled WGS sequence"/>
</dbReference>
<dbReference type="EMBL" id="JAJA02000001">
    <property type="protein sequence ID" value="KWS06797.1"/>
    <property type="molecule type" value="Genomic_DNA"/>
</dbReference>
<evidence type="ECO:0000313" key="2">
    <source>
        <dbReference type="EMBL" id="KWS06797.1"/>
    </source>
</evidence>
<dbReference type="AlphaFoldDB" id="A0A108UCV4"/>
<evidence type="ECO:0000313" key="3">
    <source>
        <dbReference type="Proteomes" id="UP000023435"/>
    </source>
</evidence>
<protein>
    <recommendedName>
        <fullName evidence="4">Secreted protein</fullName>
    </recommendedName>
</protein>
<organism evidence="2 3">
    <name type="scientific">Lysobacter capsici AZ78</name>
    <dbReference type="NCBI Taxonomy" id="1444315"/>
    <lineage>
        <taxon>Bacteria</taxon>
        <taxon>Pseudomonadati</taxon>
        <taxon>Pseudomonadota</taxon>
        <taxon>Gammaproteobacteria</taxon>
        <taxon>Lysobacterales</taxon>
        <taxon>Lysobacteraceae</taxon>
        <taxon>Lysobacter</taxon>
    </lineage>
</organism>
<gene>
    <name evidence="2" type="ORF">AZ78_4355</name>
</gene>
<name>A0A108UCV4_9GAMM</name>
<accession>A0A108UCV4</accession>
<keyword evidence="1" id="KW-0732">Signal</keyword>
<evidence type="ECO:0008006" key="4">
    <source>
        <dbReference type="Google" id="ProtNLM"/>
    </source>
</evidence>
<reference evidence="2 3" key="1">
    <citation type="journal article" date="2014" name="Genome Announc.">
        <title>Draft Genome Sequence of Lysobacter capsici AZ78, a Bacterium Antagonistic to Plant-Pathogenic Oomycetes.</title>
        <authorList>
            <person name="Puopolo G."/>
            <person name="Sonego P."/>
            <person name="Engelen K."/>
            <person name="Pertot I."/>
        </authorList>
    </citation>
    <scope>NUCLEOTIDE SEQUENCE [LARGE SCALE GENOMIC DNA]</scope>
    <source>
        <strain evidence="2 3">AZ78</strain>
    </source>
</reference>